<evidence type="ECO:0000259" key="5">
    <source>
        <dbReference type="Pfam" id="PF01258"/>
    </source>
</evidence>
<evidence type="ECO:0000256" key="2">
    <source>
        <dbReference type="ARBA" id="ARBA00022771"/>
    </source>
</evidence>
<dbReference type="Proteomes" id="UP000321571">
    <property type="component" value="Unassembled WGS sequence"/>
</dbReference>
<dbReference type="GO" id="GO:0008270">
    <property type="term" value="F:zinc ion binding"/>
    <property type="evidence" value="ECO:0007669"/>
    <property type="project" value="UniProtKB-KW"/>
</dbReference>
<dbReference type="AlphaFoldDB" id="A0A5C8NGK2"/>
<feature type="zinc finger region" description="dksA C4-type" evidence="4">
    <location>
        <begin position="85"/>
        <end position="109"/>
    </location>
</feature>
<dbReference type="SUPFAM" id="SSF57716">
    <property type="entry name" value="Glucocorticoid receptor-like (DNA-binding domain)"/>
    <property type="match status" value="1"/>
</dbReference>
<sequence>MEDPRGVLEQERQTTLARLATLTGDFDQLVAASEGSNADDEHDPEGATIAFERSQLEALVHQARTYLAEIDAAFARLAAGTYGMCERCGGLMPKDRLRARPTARTCVSCASG</sequence>
<dbReference type="RefSeq" id="WP_147686746.1">
    <property type="nucleotide sequence ID" value="NZ_VDUX01000005.1"/>
</dbReference>
<evidence type="ECO:0000313" key="6">
    <source>
        <dbReference type="EMBL" id="TXL57879.1"/>
    </source>
</evidence>
<dbReference type="PANTHER" id="PTHR33823">
    <property type="entry name" value="RNA POLYMERASE-BINDING TRANSCRIPTION FACTOR DKSA-RELATED"/>
    <property type="match status" value="1"/>
</dbReference>
<gene>
    <name evidence="6" type="ORF">FHP06_11075</name>
</gene>
<dbReference type="PANTHER" id="PTHR33823:SF4">
    <property type="entry name" value="GENERAL STRESS PROTEIN 16O"/>
    <property type="match status" value="1"/>
</dbReference>
<organism evidence="6 7">
    <name type="scientific">Aeromicrobium terrae</name>
    <dbReference type="NCBI Taxonomy" id="2498846"/>
    <lineage>
        <taxon>Bacteria</taxon>
        <taxon>Bacillati</taxon>
        <taxon>Actinomycetota</taxon>
        <taxon>Actinomycetes</taxon>
        <taxon>Propionibacteriales</taxon>
        <taxon>Nocardioidaceae</taxon>
        <taxon>Aeromicrobium</taxon>
    </lineage>
</organism>
<keyword evidence="2" id="KW-0863">Zinc-finger</keyword>
<evidence type="ECO:0000313" key="7">
    <source>
        <dbReference type="Proteomes" id="UP000321571"/>
    </source>
</evidence>
<dbReference type="PROSITE" id="PS51128">
    <property type="entry name" value="ZF_DKSA_2"/>
    <property type="match status" value="1"/>
</dbReference>
<name>A0A5C8NGK2_9ACTN</name>
<evidence type="ECO:0000256" key="1">
    <source>
        <dbReference type="ARBA" id="ARBA00022723"/>
    </source>
</evidence>
<dbReference type="EMBL" id="VDUX01000005">
    <property type="protein sequence ID" value="TXL57879.1"/>
    <property type="molecule type" value="Genomic_DNA"/>
</dbReference>
<reference evidence="6 7" key="1">
    <citation type="submission" date="2019-06" db="EMBL/GenBank/DDBJ databases">
        <title>Aeromicrobium sp. nov., isolated from a maize field.</title>
        <authorList>
            <person name="Lin S.-Y."/>
            <person name="Tsai C.-F."/>
            <person name="Young C.-C."/>
        </authorList>
    </citation>
    <scope>NUCLEOTIDE SEQUENCE [LARGE SCALE GENOMIC DNA]</scope>
    <source>
        <strain evidence="6 7">CC-CFT486</strain>
    </source>
</reference>
<feature type="domain" description="Zinc finger DksA/TraR C4-type" evidence="5">
    <location>
        <begin position="80"/>
        <end position="111"/>
    </location>
</feature>
<evidence type="ECO:0000256" key="4">
    <source>
        <dbReference type="PROSITE-ProRule" id="PRU00510"/>
    </source>
</evidence>
<dbReference type="InterPro" id="IPR037187">
    <property type="entry name" value="DnaK_N"/>
</dbReference>
<keyword evidence="3" id="KW-0862">Zinc</keyword>
<keyword evidence="7" id="KW-1185">Reference proteome</keyword>
<dbReference type="Gene3D" id="1.20.120.910">
    <property type="entry name" value="DksA, coiled-coil domain"/>
    <property type="match status" value="1"/>
</dbReference>
<dbReference type="InterPro" id="IPR000962">
    <property type="entry name" value="Znf_DskA_TraR"/>
</dbReference>
<protein>
    <submittedName>
        <fullName evidence="6">TraR/DksA family transcriptional regulator</fullName>
    </submittedName>
</protein>
<dbReference type="Pfam" id="PF01258">
    <property type="entry name" value="zf-dskA_traR"/>
    <property type="match status" value="1"/>
</dbReference>
<proteinExistence type="predicted"/>
<accession>A0A5C8NGK2</accession>
<evidence type="ECO:0000256" key="3">
    <source>
        <dbReference type="ARBA" id="ARBA00022833"/>
    </source>
</evidence>
<dbReference type="SUPFAM" id="SSF109635">
    <property type="entry name" value="DnaK suppressor protein DksA, alpha-hairpin domain"/>
    <property type="match status" value="1"/>
</dbReference>
<dbReference type="OrthoDB" id="1121111at2"/>
<keyword evidence="1" id="KW-0479">Metal-binding</keyword>
<comment type="caution">
    <text evidence="6">The sequence shown here is derived from an EMBL/GenBank/DDBJ whole genome shotgun (WGS) entry which is preliminary data.</text>
</comment>